<name>A0A517VWF2_9PLAN</name>
<dbReference type="PROSITE" id="PS51007">
    <property type="entry name" value="CYTC"/>
    <property type="match status" value="1"/>
</dbReference>
<evidence type="ECO:0000313" key="9">
    <source>
        <dbReference type="Proteomes" id="UP000318704"/>
    </source>
</evidence>
<evidence type="ECO:0000256" key="1">
    <source>
        <dbReference type="ARBA" id="ARBA00022617"/>
    </source>
</evidence>
<dbReference type="Pfam" id="PF07635">
    <property type="entry name" value="PSCyt1"/>
    <property type="match status" value="1"/>
</dbReference>
<evidence type="ECO:0000256" key="5">
    <source>
        <dbReference type="SAM" id="Coils"/>
    </source>
</evidence>
<dbReference type="Pfam" id="PF07587">
    <property type="entry name" value="PSD1"/>
    <property type="match status" value="1"/>
</dbReference>
<sequence>MKWQFAKTMVGWISLTGLPLYAQTAPNVVDYKAQIKPLLQAHCFACHGTLKQESNLRLDSGNHMLKGGEIGPALVAGNSKESLLYQVLTDDADFEMPPQGQGRKLKPDEVNLIKLWIEQGAKFPDNDRPEADPADHWAFQQIKRPSIPTVQTKVINPIDAFVAYQQERAGLIPQPETDKATLLRRVYLDLIGLPPTPEELHAFLNDSSPNAYQRVVEDLLKRPQYGERWGRHWMDVWRYSDWYGRRGAKDMTNSYSLTWRWRDWIIRSLNEDKGYDRMVMEMLAADEIAPNDLENLVATGFIVRNFYRWNYHTWLKDNVEHTSKAFLGLTMNCCECHDHKYDPIGQEEYFSFRSFFEPIDLRHDRVPGEADPGEFPEYKLGVRNGPVRTGMVRIYDKKLDAKAKFYTGGLEQNLVKDKPPAEAAAIKFLKGDQLQFGKVDLPVTAWYPGLKPFVIKEETQKRESDYQAALKAWEQQKSHLEQSLKKQEALLAKTILNLTVKQKAEISQANSKQPRLINRQALRLKATQGRRTLSHEMSGWKSFDTETLVRFQLKILSDSLVNFQLSNDLSAGRTNLYVAFHAGKIITFAPGTTSKAEIGSYKTDSGKLHFQINILLQPEKDIAELTITQIADSKVIVDHKPIALNGWNPIGAKNRGIFLDAHPGSVAEFDDIVFMQNGSEEIQRFDFEFPNYRQGEDIPGIENWQATRFSSAPATSQVVLHKPLTEAEQKLQQEIKAATEKRDLAKLKRDVVQFKMRSARDAKQEYAARVQAAKARYIDQTKNFEALEQAASQAERQANLSRSESKLKSAKLALLEAKQLPSENKARAKKIQAAEKQLSQSQGELKTAQNAVKETTTTYSKLSPQYPKQSTGKRTALAQWIVDRNNPLTARVAVNHIWMRHFGQPIVKSVYNFGRSGAKPTHPALLDWLAVELMDHQWSMKHLHRQIVLSKTYQRSSRGVDPQHVNHSKDRDNHLLWKFPTSRMEAEVIRDSLFYLAKDLDPKMFGQELEQNQGLTTNRRSIYYSHHGEAKMEFLELFDAASATDCYERKSSIMPQQALALTNSQLSVQKGRQIADQLWSQLVDQNKTREQKNQAFIQSAFELILTRPASDKEQIAATKFLSGQEQLFSQAKTKPASQTKKPIKNDFSQPATEPEVRARESFVQALFSHNDFVTIR</sequence>
<feature type="coiled-coil region" evidence="5">
    <location>
        <begin position="456"/>
        <end position="490"/>
    </location>
</feature>
<keyword evidence="2 4" id="KW-0479">Metal-binding</keyword>
<accession>A0A517VWF2</accession>
<gene>
    <name evidence="8" type="ORF">V144x_28030</name>
</gene>
<evidence type="ECO:0000256" key="4">
    <source>
        <dbReference type="PROSITE-ProRule" id="PRU00433"/>
    </source>
</evidence>
<dbReference type="KEGG" id="gaw:V144x_28030"/>
<evidence type="ECO:0000256" key="3">
    <source>
        <dbReference type="ARBA" id="ARBA00023004"/>
    </source>
</evidence>
<organism evidence="8 9">
    <name type="scientific">Gimesia aquarii</name>
    <dbReference type="NCBI Taxonomy" id="2527964"/>
    <lineage>
        <taxon>Bacteria</taxon>
        <taxon>Pseudomonadati</taxon>
        <taxon>Planctomycetota</taxon>
        <taxon>Planctomycetia</taxon>
        <taxon>Planctomycetales</taxon>
        <taxon>Planctomycetaceae</taxon>
        <taxon>Gimesia</taxon>
    </lineage>
</organism>
<dbReference type="EMBL" id="CP037920">
    <property type="protein sequence ID" value="QDT97330.1"/>
    <property type="molecule type" value="Genomic_DNA"/>
</dbReference>
<feature type="region of interest" description="Disordered" evidence="6">
    <location>
        <begin position="1131"/>
        <end position="1151"/>
    </location>
</feature>
<dbReference type="InterPro" id="IPR022655">
    <property type="entry name" value="DUF1553"/>
</dbReference>
<dbReference type="InterPro" id="IPR009056">
    <property type="entry name" value="Cyt_c-like_dom"/>
</dbReference>
<keyword evidence="3 4" id="KW-0408">Iron</keyword>
<evidence type="ECO:0000313" key="8">
    <source>
        <dbReference type="EMBL" id="QDT97330.1"/>
    </source>
</evidence>
<dbReference type="InterPro" id="IPR036909">
    <property type="entry name" value="Cyt_c-like_dom_sf"/>
</dbReference>
<dbReference type="GO" id="GO:0009055">
    <property type="term" value="F:electron transfer activity"/>
    <property type="evidence" value="ECO:0007669"/>
    <property type="project" value="InterPro"/>
</dbReference>
<evidence type="ECO:0000256" key="6">
    <source>
        <dbReference type="SAM" id="MobiDB-lite"/>
    </source>
</evidence>
<dbReference type="RefSeq" id="WP_197998919.1">
    <property type="nucleotide sequence ID" value="NZ_CP037920.1"/>
</dbReference>
<dbReference type="AlphaFoldDB" id="A0A517VWF2"/>
<evidence type="ECO:0000256" key="2">
    <source>
        <dbReference type="ARBA" id="ARBA00022723"/>
    </source>
</evidence>
<keyword evidence="1 4" id="KW-0349">Heme</keyword>
<dbReference type="SUPFAM" id="SSF46626">
    <property type="entry name" value="Cytochrome c"/>
    <property type="match status" value="1"/>
</dbReference>
<dbReference type="GO" id="GO:0046872">
    <property type="term" value="F:metal ion binding"/>
    <property type="evidence" value="ECO:0007669"/>
    <property type="project" value="UniProtKB-KW"/>
</dbReference>
<evidence type="ECO:0000259" key="7">
    <source>
        <dbReference type="PROSITE" id="PS51007"/>
    </source>
</evidence>
<feature type="domain" description="Cytochrome c" evidence="7">
    <location>
        <begin position="30"/>
        <end position="121"/>
    </location>
</feature>
<keyword evidence="5" id="KW-0175">Coiled coil</keyword>
<dbReference type="Proteomes" id="UP000318704">
    <property type="component" value="Chromosome"/>
</dbReference>
<reference evidence="8 9" key="1">
    <citation type="submission" date="2019-03" db="EMBL/GenBank/DDBJ databases">
        <title>Deep-cultivation of Planctomycetes and their phenomic and genomic characterization uncovers novel biology.</title>
        <authorList>
            <person name="Wiegand S."/>
            <person name="Jogler M."/>
            <person name="Boedeker C."/>
            <person name="Pinto D."/>
            <person name="Vollmers J."/>
            <person name="Rivas-Marin E."/>
            <person name="Kohn T."/>
            <person name="Peeters S.H."/>
            <person name="Heuer A."/>
            <person name="Rast P."/>
            <person name="Oberbeckmann S."/>
            <person name="Bunk B."/>
            <person name="Jeske O."/>
            <person name="Meyerdierks A."/>
            <person name="Storesund J.E."/>
            <person name="Kallscheuer N."/>
            <person name="Luecker S."/>
            <person name="Lage O.M."/>
            <person name="Pohl T."/>
            <person name="Merkel B.J."/>
            <person name="Hornburger P."/>
            <person name="Mueller R.-W."/>
            <person name="Bruemmer F."/>
            <person name="Labrenz M."/>
            <person name="Spormann A.M."/>
            <person name="Op den Camp H."/>
            <person name="Overmann J."/>
            <person name="Amann R."/>
            <person name="Jetten M.S.M."/>
            <person name="Mascher T."/>
            <person name="Medema M.H."/>
            <person name="Devos D.P."/>
            <person name="Kaster A.-K."/>
            <person name="Ovreas L."/>
            <person name="Rohde M."/>
            <person name="Galperin M.Y."/>
            <person name="Jogler C."/>
        </authorList>
    </citation>
    <scope>NUCLEOTIDE SEQUENCE [LARGE SCALE GENOMIC DNA]</scope>
    <source>
        <strain evidence="8 9">V144</strain>
    </source>
</reference>
<dbReference type="PANTHER" id="PTHR35889:SF3">
    <property type="entry name" value="F-BOX DOMAIN-CONTAINING PROTEIN"/>
    <property type="match status" value="1"/>
</dbReference>
<feature type="coiled-coil region" evidence="5">
    <location>
        <begin position="724"/>
        <end position="804"/>
    </location>
</feature>
<dbReference type="InterPro" id="IPR011429">
    <property type="entry name" value="Cyt_c_Planctomycete-type"/>
</dbReference>
<proteinExistence type="predicted"/>
<protein>
    <submittedName>
        <fullName evidence="8">Planctomycete cytochrome C</fullName>
    </submittedName>
</protein>
<dbReference type="InterPro" id="IPR011444">
    <property type="entry name" value="DUF1549"/>
</dbReference>
<dbReference type="PANTHER" id="PTHR35889">
    <property type="entry name" value="CYCLOINULO-OLIGOSACCHARIDE FRUCTANOTRANSFERASE-RELATED"/>
    <property type="match status" value="1"/>
</dbReference>
<dbReference type="GO" id="GO:0020037">
    <property type="term" value="F:heme binding"/>
    <property type="evidence" value="ECO:0007669"/>
    <property type="project" value="InterPro"/>
</dbReference>
<dbReference type="Pfam" id="PF07583">
    <property type="entry name" value="PSCyt2"/>
    <property type="match status" value="1"/>
</dbReference>